<gene>
    <name evidence="1" type="ORF">Amon02_001179500</name>
</gene>
<evidence type="ECO:0000313" key="1">
    <source>
        <dbReference type="EMBL" id="GMF03460.1"/>
    </source>
</evidence>
<sequence>MQPSPRFKTILISIAVILMSLFLKSIILKPSITTTTTTQLKRNLSKTTPATMSQQPQPEAKSNPLSFEFTKSPNGGSPLPIFFFSHGGPTFADRGDPMGSDEGAWDETKRVGELIKSTLKPKFIVVVSAHWQASQSESIEVSVPSGLVNSVGSSH</sequence>
<dbReference type="EMBL" id="BSXS01013043">
    <property type="protein sequence ID" value="GMF03460.1"/>
    <property type="molecule type" value="Genomic_DNA"/>
</dbReference>
<protein>
    <submittedName>
        <fullName evidence="1">Unnamed protein product</fullName>
    </submittedName>
</protein>
<name>A0ACB5U7R4_AMBMO</name>
<keyword evidence="2" id="KW-1185">Reference proteome</keyword>
<evidence type="ECO:0000313" key="2">
    <source>
        <dbReference type="Proteomes" id="UP001165064"/>
    </source>
</evidence>
<reference evidence="1" key="1">
    <citation type="submission" date="2023-04" db="EMBL/GenBank/DDBJ databases">
        <title>Ambrosiozyma monospora NBRC 10751.</title>
        <authorList>
            <person name="Ichikawa N."/>
            <person name="Sato H."/>
            <person name="Tonouchi N."/>
        </authorList>
    </citation>
    <scope>NUCLEOTIDE SEQUENCE</scope>
    <source>
        <strain evidence="1">NBRC 10751</strain>
    </source>
</reference>
<comment type="caution">
    <text evidence="1">The sequence shown here is derived from an EMBL/GenBank/DDBJ whole genome shotgun (WGS) entry which is preliminary data.</text>
</comment>
<proteinExistence type="predicted"/>
<organism evidence="1 2">
    <name type="scientific">Ambrosiozyma monospora</name>
    <name type="common">Yeast</name>
    <name type="synonym">Endomycopsis monosporus</name>
    <dbReference type="NCBI Taxonomy" id="43982"/>
    <lineage>
        <taxon>Eukaryota</taxon>
        <taxon>Fungi</taxon>
        <taxon>Dikarya</taxon>
        <taxon>Ascomycota</taxon>
        <taxon>Saccharomycotina</taxon>
        <taxon>Pichiomycetes</taxon>
        <taxon>Pichiales</taxon>
        <taxon>Pichiaceae</taxon>
        <taxon>Ambrosiozyma</taxon>
    </lineage>
</organism>
<dbReference type="Proteomes" id="UP001165064">
    <property type="component" value="Unassembled WGS sequence"/>
</dbReference>
<accession>A0ACB5U7R4</accession>